<feature type="domain" description="RNA polymerase sigma-70 region 2" evidence="5">
    <location>
        <begin position="47"/>
        <end position="102"/>
    </location>
</feature>
<name>A0A3D8YG11_9BACT</name>
<accession>A0A3D8YG11</accession>
<gene>
    <name evidence="7" type="ORF">DSL64_04200</name>
</gene>
<keyword evidence="2" id="KW-0805">Transcription regulation</keyword>
<keyword evidence="3" id="KW-0731">Sigma factor</keyword>
<dbReference type="InterPro" id="IPR013249">
    <property type="entry name" value="RNA_pol_sigma70_r4_t2"/>
</dbReference>
<dbReference type="OrthoDB" id="679904at2"/>
<evidence type="ECO:0000256" key="2">
    <source>
        <dbReference type="ARBA" id="ARBA00023015"/>
    </source>
</evidence>
<dbReference type="AlphaFoldDB" id="A0A3D8YG11"/>
<keyword evidence="8" id="KW-1185">Reference proteome</keyword>
<evidence type="ECO:0000313" key="7">
    <source>
        <dbReference type="EMBL" id="REA63648.1"/>
    </source>
</evidence>
<evidence type="ECO:0000256" key="4">
    <source>
        <dbReference type="ARBA" id="ARBA00023163"/>
    </source>
</evidence>
<evidence type="ECO:0000259" key="6">
    <source>
        <dbReference type="Pfam" id="PF08281"/>
    </source>
</evidence>
<dbReference type="InterPro" id="IPR013324">
    <property type="entry name" value="RNA_pol_sigma_r3/r4-like"/>
</dbReference>
<evidence type="ECO:0008006" key="9">
    <source>
        <dbReference type="Google" id="ProtNLM"/>
    </source>
</evidence>
<evidence type="ECO:0000256" key="1">
    <source>
        <dbReference type="ARBA" id="ARBA00010641"/>
    </source>
</evidence>
<feature type="domain" description="RNA polymerase sigma factor 70 region 4 type 2" evidence="6">
    <location>
        <begin position="119"/>
        <end position="168"/>
    </location>
</feature>
<dbReference type="SUPFAM" id="SSF88946">
    <property type="entry name" value="Sigma2 domain of RNA polymerase sigma factors"/>
    <property type="match status" value="1"/>
</dbReference>
<reference evidence="7 8" key="1">
    <citation type="submission" date="2018-07" db="EMBL/GenBank/DDBJ databases">
        <title>Dyadobacter roseus sp. nov., isolated from rose rhizosphere soil.</title>
        <authorList>
            <person name="Chen L."/>
        </authorList>
    </citation>
    <scope>NUCLEOTIDE SEQUENCE [LARGE SCALE GENOMIC DNA]</scope>
    <source>
        <strain evidence="7 8">RS19</strain>
    </source>
</reference>
<dbReference type="PANTHER" id="PTHR43133">
    <property type="entry name" value="RNA POLYMERASE ECF-TYPE SIGMA FACTO"/>
    <property type="match status" value="1"/>
</dbReference>
<dbReference type="Pfam" id="PF04542">
    <property type="entry name" value="Sigma70_r2"/>
    <property type="match status" value="1"/>
</dbReference>
<evidence type="ECO:0000313" key="8">
    <source>
        <dbReference type="Proteomes" id="UP000256373"/>
    </source>
</evidence>
<dbReference type="PANTHER" id="PTHR43133:SF46">
    <property type="entry name" value="RNA POLYMERASE SIGMA-70 FACTOR ECF SUBFAMILY"/>
    <property type="match status" value="1"/>
</dbReference>
<evidence type="ECO:0000256" key="3">
    <source>
        <dbReference type="ARBA" id="ARBA00023082"/>
    </source>
</evidence>
<sequence length="187" mass="21273">MQSSSDTTTLSASSIHPDHAIVLNDSVPDDILVQWMQAGSKPAFDLIYRRYWKALYHLAFNLFRDRIVCEDIVQDVFFQLWDKGGSLQIQTLRSYLFAATRHGESDSDVLEKDLAHQASMAISMLPEKCREIFVLSRKHAMPVAQIAQHLELSPKTVENQITIALKKLRSSLSDYFVVMIITSFLQA</sequence>
<dbReference type="InterPro" id="IPR039425">
    <property type="entry name" value="RNA_pol_sigma-70-like"/>
</dbReference>
<dbReference type="Pfam" id="PF08281">
    <property type="entry name" value="Sigma70_r4_2"/>
    <property type="match status" value="1"/>
</dbReference>
<dbReference type="GO" id="GO:0016987">
    <property type="term" value="F:sigma factor activity"/>
    <property type="evidence" value="ECO:0007669"/>
    <property type="project" value="UniProtKB-KW"/>
</dbReference>
<keyword evidence="4" id="KW-0804">Transcription</keyword>
<comment type="similarity">
    <text evidence="1">Belongs to the sigma-70 factor family. ECF subfamily.</text>
</comment>
<dbReference type="SUPFAM" id="SSF88659">
    <property type="entry name" value="Sigma3 and sigma4 domains of RNA polymerase sigma factors"/>
    <property type="match status" value="1"/>
</dbReference>
<dbReference type="InterPro" id="IPR036388">
    <property type="entry name" value="WH-like_DNA-bd_sf"/>
</dbReference>
<dbReference type="InterPro" id="IPR007627">
    <property type="entry name" value="RNA_pol_sigma70_r2"/>
</dbReference>
<dbReference type="RefSeq" id="WP_115829397.1">
    <property type="nucleotide sequence ID" value="NZ_QNUL01000002.1"/>
</dbReference>
<evidence type="ECO:0000259" key="5">
    <source>
        <dbReference type="Pfam" id="PF04542"/>
    </source>
</evidence>
<organism evidence="7 8">
    <name type="scientific">Dyadobacter luteus</name>
    <dbReference type="NCBI Taxonomy" id="2259619"/>
    <lineage>
        <taxon>Bacteria</taxon>
        <taxon>Pseudomonadati</taxon>
        <taxon>Bacteroidota</taxon>
        <taxon>Cytophagia</taxon>
        <taxon>Cytophagales</taxon>
        <taxon>Spirosomataceae</taxon>
        <taxon>Dyadobacter</taxon>
    </lineage>
</organism>
<protein>
    <recommendedName>
        <fullName evidence="9">RNA polymerase sigma-70 factor</fullName>
    </recommendedName>
</protein>
<dbReference type="Gene3D" id="1.10.10.10">
    <property type="entry name" value="Winged helix-like DNA-binding domain superfamily/Winged helix DNA-binding domain"/>
    <property type="match status" value="1"/>
</dbReference>
<comment type="caution">
    <text evidence="7">The sequence shown here is derived from an EMBL/GenBank/DDBJ whole genome shotgun (WGS) entry which is preliminary data.</text>
</comment>
<proteinExistence type="inferred from homology"/>
<dbReference type="Gene3D" id="1.10.1740.10">
    <property type="match status" value="1"/>
</dbReference>
<dbReference type="GO" id="GO:0006352">
    <property type="term" value="P:DNA-templated transcription initiation"/>
    <property type="evidence" value="ECO:0007669"/>
    <property type="project" value="InterPro"/>
</dbReference>
<dbReference type="EMBL" id="QNUL01000002">
    <property type="protein sequence ID" value="REA63648.1"/>
    <property type="molecule type" value="Genomic_DNA"/>
</dbReference>
<dbReference type="GO" id="GO:0003677">
    <property type="term" value="F:DNA binding"/>
    <property type="evidence" value="ECO:0007669"/>
    <property type="project" value="InterPro"/>
</dbReference>
<dbReference type="Proteomes" id="UP000256373">
    <property type="component" value="Unassembled WGS sequence"/>
</dbReference>
<dbReference type="InterPro" id="IPR013325">
    <property type="entry name" value="RNA_pol_sigma_r2"/>
</dbReference>